<sequence>MKNLQHLVHKLKGMMKLPELDSFGKVLCVQPHPDDADISMGGTIAKLSQKGIRVYYVTVTDGSAGTRDESLVGKKLAEIRKKEQEKAAEILGVHELLWLDFEDLGDYTIEQVREKLIRIIRKIEPDAVFTVDPFAPYEVHPDHLRCGMSTAQAVSLYRLPKLVPGTSNHDVTAIGFFNTAFPNTFYPIEQEHLNRKFQAISQHKSQFDETSLQVLFSYLAEKSRAYSPVEGQLVEPFKVLPPVALHVISEAYML</sequence>
<gene>
    <name evidence="1" type="ORF">AJ81_07400</name>
</gene>
<dbReference type="Pfam" id="PF02585">
    <property type="entry name" value="PIG-L"/>
    <property type="match status" value="1"/>
</dbReference>
<dbReference type="PANTHER" id="PTHR12993:SF11">
    <property type="entry name" value="N-ACETYLGLUCOSAMINYL-PHOSPHATIDYLINOSITOL DE-N-ACETYLASE"/>
    <property type="match status" value="1"/>
</dbReference>
<proteinExistence type="predicted"/>
<dbReference type="PaxDb" id="1123384-AJ81_07400"/>
<dbReference type="STRING" id="1123384.AJ81_07400"/>
<accession>A0A0X1KS12</accession>
<evidence type="ECO:0000313" key="2">
    <source>
        <dbReference type="Proteomes" id="UP000077469"/>
    </source>
</evidence>
<dbReference type="GO" id="GO:0016811">
    <property type="term" value="F:hydrolase activity, acting on carbon-nitrogen (but not peptide) bonds, in linear amides"/>
    <property type="evidence" value="ECO:0007669"/>
    <property type="project" value="TreeGrafter"/>
</dbReference>
<dbReference type="SUPFAM" id="SSF102588">
    <property type="entry name" value="LmbE-like"/>
    <property type="match status" value="1"/>
</dbReference>
<dbReference type="Proteomes" id="UP000077469">
    <property type="component" value="Chromosome"/>
</dbReference>
<dbReference type="PATRIC" id="fig|1123384.7.peg.1484"/>
<dbReference type="PANTHER" id="PTHR12993">
    <property type="entry name" value="N-ACETYLGLUCOSAMINYL-PHOSPHATIDYLINOSITOL DE-N-ACETYLASE-RELATED"/>
    <property type="match status" value="1"/>
</dbReference>
<reference evidence="1 2" key="1">
    <citation type="submission" date="2014-01" db="EMBL/GenBank/DDBJ databases">
        <title>Genome sequencing of Thermotog hypogea.</title>
        <authorList>
            <person name="Zhang X."/>
            <person name="Alvare G."/>
            <person name="Fristensky B."/>
            <person name="Chen L."/>
            <person name="Suen T."/>
            <person name="Chen Q."/>
            <person name="Ma K."/>
        </authorList>
    </citation>
    <scope>NUCLEOTIDE SEQUENCE [LARGE SCALE GENOMIC DNA]</scope>
    <source>
        <strain evidence="1 2">DSM 11164</strain>
    </source>
</reference>
<dbReference type="InterPro" id="IPR003737">
    <property type="entry name" value="GlcNAc_PI_deacetylase-related"/>
</dbReference>
<keyword evidence="2" id="KW-1185">Reference proteome</keyword>
<dbReference type="Gene3D" id="3.40.50.10320">
    <property type="entry name" value="LmbE-like"/>
    <property type="match status" value="1"/>
</dbReference>
<organism evidence="1 2">
    <name type="scientific">Pseudothermotoga hypogea DSM 11164 = NBRC 106472</name>
    <dbReference type="NCBI Taxonomy" id="1123384"/>
    <lineage>
        <taxon>Bacteria</taxon>
        <taxon>Thermotogati</taxon>
        <taxon>Thermotogota</taxon>
        <taxon>Thermotogae</taxon>
        <taxon>Thermotogales</taxon>
        <taxon>Thermotogaceae</taxon>
        <taxon>Pseudothermotoga</taxon>
    </lineage>
</organism>
<evidence type="ECO:0000313" key="1">
    <source>
        <dbReference type="EMBL" id="AJC74043.1"/>
    </source>
</evidence>
<dbReference type="AlphaFoldDB" id="A0A0X1KS12"/>
<dbReference type="EMBL" id="CP007141">
    <property type="protein sequence ID" value="AJC74043.1"/>
    <property type="molecule type" value="Genomic_DNA"/>
</dbReference>
<name>A0A0X1KS12_9THEM</name>
<dbReference type="KEGG" id="phy:AJ81_07400"/>
<dbReference type="InterPro" id="IPR024078">
    <property type="entry name" value="LmbE-like_dom_sf"/>
</dbReference>
<protein>
    <submittedName>
        <fullName evidence="1">Diacetylchitobiose deacetylase</fullName>
    </submittedName>
</protein>